<feature type="binding site" evidence="2">
    <location>
        <position position="98"/>
    </location>
    <ligand>
        <name>Mn(2+)</name>
        <dbReference type="ChEBI" id="CHEBI:29035"/>
        <label>2</label>
    </ligand>
</feature>
<evidence type="ECO:0000313" key="4">
    <source>
        <dbReference type="EMBL" id="GLJ75967.1"/>
    </source>
</evidence>
<organism evidence="4 5">
    <name type="scientific">Leifsonia poae</name>
    <dbReference type="NCBI Taxonomy" id="110933"/>
    <lineage>
        <taxon>Bacteria</taxon>
        <taxon>Bacillati</taxon>
        <taxon>Actinomycetota</taxon>
        <taxon>Actinomycetes</taxon>
        <taxon>Micrococcales</taxon>
        <taxon>Microbacteriaceae</taxon>
        <taxon>Leifsonia</taxon>
    </lineage>
</organism>
<keyword evidence="2" id="KW-0464">Manganese</keyword>
<evidence type="ECO:0000259" key="3">
    <source>
        <dbReference type="Pfam" id="PF07687"/>
    </source>
</evidence>
<dbReference type="EMBL" id="BSEN01000006">
    <property type="protein sequence ID" value="GLJ75967.1"/>
    <property type="molecule type" value="Genomic_DNA"/>
</dbReference>
<dbReference type="InterPro" id="IPR017439">
    <property type="entry name" value="Amidohydrolase"/>
</dbReference>
<dbReference type="NCBIfam" id="TIGR01891">
    <property type="entry name" value="amidohydrolases"/>
    <property type="match status" value="1"/>
</dbReference>
<dbReference type="PANTHER" id="PTHR11014:SF63">
    <property type="entry name" value="METALLOPEPTIDASE, PUTATIVE (AFU_ORTHOLOGUE AFUA_6G09600)-RELATED"/>
    <property type="match status" value="1"/>
</dbReference>
<accession>A0A9W6H920</accession>
<dbReference type="GO" id="GO:0050118">
    <property type="term" value="F:N-acetyldiaminopimelate deacetylase activity"/>
    <property type="evidence" value="ECO:0007669"/>
    <property type="project" value="UniProtKB-ARBA"/>
</dbReference>
<dbReference type="GO" id="GO:0019877">
    <property type="term" value="P:diaminopimelate biosynthetic process"/>
    <property type="evidence" value="ECO:0007669"/>
    <property type="project" value="UniProtKB-ARBA"/>
</dbReference>
<dbReference type="InterPro" id="IPR011650">
    <property type="entry name" value="Peptidase_M20_dimer"/>
</dbReference>
<feature type="binding site" evidence="2">
    <location>
        <position position="161"/>
    </location>
    <ligand>
        <name>Mn(2+)</name>
        <dbReference type="ChEBI" id="CHEBI:29035"/>
        <label>2</label>
    </ligand>
</feature>
<dbReference type="RefSeq" id="WP_271176643.1">
    <property type="nucleotide sequence ID" value="NZ_BAAAJO010000005.1"/>
</dbReference>
<dbReference type="Proteomes" id="UP001142372">
    <property type="component" value="Unassembled WGS sequence"/>
</dbReference>
<dbReference type="FunFam" id="3.30.70.360:FF:000001">
    <property type="entry name" value="N-acetyldiaminopimelate deacetylase"/>
    <property type="match status" value="1"/>
</dbReference>
<comment type="caution">
    <text evidence="4">The sequence shown here is derived from an EMBL/GenBank/DDBJ whole genome shotgun (WGS) entry which is preliminary data.</text>
</comment>
<dbReference type="Pfam" id="PF01546">
    <property type="entry name" value="Peptidase_M20"/>
    <property type="match status" value="1"/>
</dbReference>
<comment type="cofactor">
    <cofactor evidence="2">
        <name>Mn(2+)</name>
        <dbReference type="ChEBI" id="CHEBI:29035"/>
    </cofactor>
    <text evidence="2">The Mn(2+) ion enhances activity.</text>
</comment>
<evidence type="ECO:0000256" key="2">
    <source>
        <dbReference type="PIRSR" id="PIRSR005962-1"/>
    </source>
</evidence>
<feature type="domain" description="Peptidase M20 dimerisation" evidence="3">
    <location>
        <begin position="183"/>
        <end position="279"/>
    </location>
</feature>
<dbReference type="GO" id="GO:0046872">
    <property type="term" value="F:metal ion binding"/>
    <property type="evidence" value="ECO:0007669"/>
    <property type="project" value="UniProtKB-KW"/>
</dbReference>
<dbReference type="Pfam" id="PF07687">
    <property type="entry name" value="M20_dimer"/>
    <property type="match status" value="1"/>
</dbReference>
<proteinExistence type="predicted"/>
<dbReference type="Gene3D" id="3.40.630.10">
    <property type="entry name" value="Zn peptidases"/>
    <property type="match status" value="1"/>
</dbReference>
<evidence type="ECO:0000256" key="1">
    <source>
        <dbReference type="ARBA" id="ARBA00022801"/>
    </source>
</evidence>
<gene>
    <name evidence="4" type="primary">hipO</name>
    <name evidence="4" type="ORF">GCM10017584_15410</name>
</gene>
<keyword evidence="2" id="KW-0479">Metal-binding</keyword>
<reference evidence="4" key="2">
    <citation type="submission" date="2023-01" db="EMBL/GenBank/DDBJ databases">
        <authorList>
            <person name="Sun Q."/>
            <person name="Evtushenko L."/>
        </authorList>
    </citation>
    <scope>NUCLEOTIDE SEQUENCE</scope>
    <source>
        <strain evidence="4">VKM Ac-1401</strain>
    </source>
</reference>
<protein>
    <submittedName>
        <fullName evidence="4">Hippurate hydrolase</fullName>
    </submittedName>
</protein>
<feature type="binding site" evidence="2">
    <location>
        <position position="134"/>
    </location>
    <ligand>
        <name>Mn(2+)</name>
        <dbReference type="ChEBI" id="CHEBI:29035"/>
        <label>2</label>
    </ligand>
</feature>
<dbReference type="AlphaFoldDB" id="A0A9W6H920"/>
<feature type="binding site" evidence="2">
    <location>
        <position position="100"/>
    </location>
    <ligand>
        <name>Mn(2+)</name>
        <dbReference type="ChEBI" id="CHEBI:29035"/>
        <label>2</label>
    </ligand>
</feature>
<keyword evidence="5" id="KW-1185">Reference proteome</keyword>
<keyword evidence="1 4" id="KW-0378">Hydrolase</keyword>
<dbReference type="SUPFAM" id="SSF55031">
    <property type="entry name" value="Bacterial exopeptidase dimerisation domain"/>
    <property type="match status" value="1"/>
</dbReference>
<dbReference type="PIRSF" id="PIRSF005962">
    <property type="entry name" value="Pept_M20D_amidohydro"/>
    <property type="match status" value="1"/>
</dbReference>
<dbReference type="InterPro" id="IPR036264">
    <property type="entry name" value="Bact_exopeptidase_dim_dom"/>
</dbReference>
<dbReference type="PANTHER" id="PTHR11014">
    <property type="entry name" value="PEPTIDASE M20 FAMILY MEMBER"/>
    <property type="match status" value="1"/>
</dbReference>
<reference evidence="4" key="1">
    <citation type="journal article" date="2014" name="Int. J. Syst. Evol. Microbiol.">
        <title>Complete genome sequence of Corynebacterium casei LMG S-19264T (=DSM 44701T), isolated from a smear-ripened cheese.</title>
        <authorList>
            <consortium name="US DOE Joint Genome Institute (JGI-PGF)"/>
            <person name="Walter F."/>
            <person name="Albersmeier A."/>
            <person name="Kalinowski J."/>
            <person name="Ruckert C."/>
        </authorList>
    </citation>
    <scope>NUCLEOTIDE SEQUENCE</scope>
    <source>
        <strain evidence="4">VKM Ac-1401</strain>
    </source>
</reference>
<sequence>MDLEALYRDLHSHPELAFAELRTAGIVADHLTGFGLEVVTGIGGTGVVGILRNGDGPTVLLRADMDALPVREETGLEWASTQTVVDETGATVPVMHACGHDIHITCLLGAVEALADSRSEWSGTLVALFQPAEEHGGGAQVMVEDGLYEKVPTPDVVLGQHVTPLPSGMLGAHSGAAMAAVDTMEVTLHGRGGHGSRPETTIDPVVMAAATVLRLQTVVSREIAPQDTAVVTVGSLHAGSANNIIAPKATLGISMRSFSEEVRERVLGAVDRIVRAEAAASGAVEEPTVKFGERYPVTVNEPEATARVTAAFTSEFGEDRIFDPGAISGSEDVGNLATAAGVPLVYWMLGGGDPATVAAAMAAGTVDTDIPSNHSPYFAPLAQPTIDTGVRALVVAAREWLTEH</sequence>
<dbReference type="InterPro" id="IPR002933">
    <property type="entry name" value="Peptidase_M20"/>
</dbReference>
<dbReference type="SUPFAM" id="SSF53187">
    <property type="entry name" value="Zn-dependent exopeptidases"/>
    <property type="match status" value="1"/>
</dbReference>
<evidence type="ECO:0000313" key="5">
    <source>
        <dbReference type="Proteomes" id="UP001142372"/>
    </source>
</evidence>
<name>A0A9W6H920_9MICO</name>
<dbReference type="Gene3D" id="3.30.70.360">
    <property type="match status" value="1"/>
</dbReference>